<sequence>MAALCAAMGLNTTASLAEGRDGKTVFTTCAACHLATGEGLPGAFPPLVNLPATFAKEGGKEYLISVVLQGLNGPIKSQGQTYAGFMQAFAPTLSDDEVAGVLSYVLTGIAKSPLAEATPVSAEDVAAVRKKIADKSLPSSHALRQQLDD</sequence>
<keyword evidence="1" id="KW-0813">Transport</keyword>
<dbReference type="STRING" id="1656094.BFC18_15515"/>
<dbReference type="Gene3D" id="1.10.760.10">
    <property type="entry name" value="Cytochrome c-like domain"/>
    <property type="match status" value="1"/>
</dbReference>
<evidence type="ECO:0000256" key="3">
    <source>
        <dbReference type="ARBA" id="ARBA00022723"/>
    </source>
</evidence>
<evidence type="ECO:0000313" key="8">
    <source>
        <dbReference type="EMBL" id="OFC70047.1"/>
    </source>
</evidence>
<accession>A0A1E7Z995</accession>
<evidence type="ECO:0000313" key="9">
    <source>
        <dbReference type="Proteomes" id="UP000175691"/>
    </source>
</evidence>
<dbReference type="PANTHER" id="PTHR35008">
    <property type="entry name" value="BLL4482 PROTEIN-RELATED"/>
    <property type="match status" value="1"/>
</dbReference>
<dbReference type="PRINTS" id="PR00605">
    <property type="entry name" value="CYTCHROMECIC"/>
</dbReference>
<evidence type="ECO:0000259" key="7">
    <source>
        <dbReference type="PROSITE" id="PS51007"/>
    </source>
</evidence>
<dbReference type="PROSITE" id="PS51007">
    <property type="entry name" value="CYTC"/>
    <property type="match status" value="1"/>
</dbReference>
<comment type="caution">
    <text evidence="8">The sequence shown here is derived from an EMBL/GenBank/DDBJ whole genome shotgun (WGS) entry which is preliminary data.</text>
</comment>
<keyword evidence="4" id="KW-0249">Electron transport</keyword>
<keyword evidence="3 6" id="KW-0479">Metal-binding</keyword>
<dbReference type="InterPro" id="IPR008168">
    <property type="entry name" value="Cyt_C_IC"/>
</dbReference>
<gene>
    <name evidence="8" type="ORF">BFC18_15515</name>
</gene>
<evidence type="ECO:0000256" key="2">
    <source>
        <dbReference type="ARBA" id="ARBA00022617"/>
    </source>
</evidence>
<keyword evidence="9" id="KW-1185">Reference proteome</keyword>
<dbReference type="InterPro" id="IPR009056">
    <property type="entry name" value="Cyt_c-like_dom"/>
</dbReference>
<dbReference type="AlphaFoldDB" id="A0A1E7Z995"/>
<name>A0A1E7Z995_9ALTE</name>
<dbReference type="Proteomes" id="UP000175691">
    <property type="component" value="Unassembled WGS sequence"/>
</dbReference>
<feature type="domain" description="Cytochrome c" evidence="7">
    <location>
        <begin position="17"/>
        <end position="109"/>
    </location>
</feature>
<reference evidence="8 9" key="1">
    <citation type="submission" date="2016-08" db="EMBL/GenBank/DDBJ databases">
        <authorList>
            <person name="Seilhamer J.J."/>
        </authorList>
    </citation>
    <scope>NUCLEOTIDE SEQUENCE [LARGE SCALE GENOMIC DNA]</scope>
    <source>
        <strain evidence="8 9">KCTC 42603</strain>
    </source>
</reference>
<proteinExistence type="predicted"/>
<dbReference type="GO" id="GO:0020037">
    <property type="term" value="F:heme binding"/>
    <property type="evidence" value="ECO:0007669"/>
    <property type="project" value="InterPro"/>
</dbReference>
<keyword evidence="2 6" id="KW-0349">Heme</keyword>
<dbReference type="InterPro" id="IPR051459">
    <property type="entry name" value="Cytochrome_c-type_DH"/>
</dbReference>
<dbReference type="EMBL" id="MDHN01000032">
    <property type="protein sequence ID" value="OFC70047.1"/>
    <property type="molecule type" value="Genomic_DNA"/>
</dbReference>
<organism evidence="8 9">
    <name type="scientific">Alteromonas confluentis</name>
    <dbReference type="NCBI Taxonomy" id="1656094"/>
    <lineage>
        <taxon>Bacteria</taxon>
        <taxon>Pseudomonadati</taxon>
        <taxon>Pseudomonadota</taxon>
        <taxon>Gammaproteobacteria</taxon>
        <taxon>Alteromonadales</taxon>
        <taxon>Alteromonadaceae</taxon>
        <taxon>Alteromonas/Salinimonas group</taxon>
        <taxon>Alteromonas</taxon>
    </lineage>
</organism>
<dbReference type="GO" id="GO:0005506">
    <property type="term" value="F:iron ion binding"/>
    <property type="evidence" value="ECO:0007669"/>
    <property type="project" value="InterPro"/>
</dbReference>
<dbReference type="InterPro" id="IPR036909">
    <property type="entry name" value="Cyt_c-like_dom_sf"/>
</dbReference>
<keyword evidence="5 6" id="KW-0408">Iron</keyword>
<dbReference type="PANTHER" id="PTHR35008:SF4">
    <property type="entry name" value="BLL4482 PROTEIN"/>
    <property type="match status" value="1"/>
</dbReference>
<protein>
    <recommendedName>
        <fullName evidence="7">Cytochrome c domain-containing protein</fullName>
    </recommendedName>
</protein>
<evidence type="ECO:0000256" key="5">
    <source>
        <dbReference type="ARBA" id="ARBA00023004"/>
    </source>
</evidence>
<dbReference type="Pfam" id="PF00034">
    <property type="entry name" value="Cytochrom_C"/>
    <property type="match status" value="1"/>
</dbReference>
<evidence type="ECO:0000256" key="4">
    <source>
        <dbReference type="ARBA" id="ARBA00022982"/>
    </source>
</evidence>
<dbReference type="SUPFAM" id="SSF46626">
    <property type="entry name" value="Cytochrome c"/>
    <property type="match status" value="1"/>
</dbReference>
<evidence type="ECO:0000256" key="1">
    <source>
        <dbReference type="ARBA" id="ARBA00022448"/>
    </source>
</evidence>
<evidence type="ECO:0000256" key="6">
    <source>
        <dbReference type="PROSITE-ProRule" id="PRU00433"/>
    </source>
</evidence>
<dbReference type="GO" id="GO:0009055">
    <property type="term" value="F:electron transfer activity"/>
    <property type="evidence" value="ECO:0007669"/>
    <property type="project" value="InterPro"/>
</dbReference>